<evidence type="ECO:0000256" key="2">
    <source>
        <dbReference type="ARBA" id="ARBA00022519"/>
    </source>
</evidence>
<comment type="caution">
    <text evidence="7">The sequence shown here is derived from an EMBL/GenBank/DDBJ whole genome shotgun (WGS) entry which is preliminary data.</text>
</comment>
<reference evidence="7" key="1">
    <citation type="submission" date="2022-03" db="EMBL/GenBank/DDBJ databases">
        <title>Gramella crocea sp. nov., isolated from activated sludge of a seafood processing plant.</title>
        <authorList>
            <person name="Zhang X."/>
        </authorList>
    </citation>
    <scope>NUCLEOTIDE SEQUENCE</scope>
    <source>
        <strain evidence="7">YJ019</strain>
    </source>
</reference>
<dbReference type="CDD" id="cd07398">
    <property type="entry name" value="MPP_YbbF-LpxH"/>
    <property type="match status" value="1"/>
</dbReference>
<evidence type="ECO:0000256" key="1">
    <source>
        <dbReference type="ARBA" id="ARBA00022475"/>
    </source>
</evidence>
<gene>
    <name evidence="7" type="ORF">ML462_08140</name>
</gene>
<protein>
    <submittedName>
        <fullName evidence="7">UDP-2,3-diacylglucosamine diphosphatase</fullName>
    </submittedName>
</protein>
<dbReference type="AlphaFoldDB" id="A0A9X1V2Y2"/>
<organism evidence="7 8">
    <name type="scientific">Christiangramia lutea</name>
    <dbReference type="NCBI Taxonomy" id="1607951"/>
    <lineage>
        <taxon>Bacteria</taxon>
        <taxon>Pseudomonadati</taxon>
        <taxon>Bacteroidota</taxon>
        <taxon>Flavobacteriia</taxon>
        <taxon>Flavobacteriales</taxon>
        <taxon>Flavobacteriaceae</taxon>
        <taxon>Christiangramia</taxon>
    </lineage>
</organism>
<keyword evidence="5" id="KW-0464">Manganese</keyword>
<keyword evidence="1" id="KW-1003">Cell membrane</keyword>
<dbReference type="Gene3D" id="3.60.21.10">
    <property type="match status" value="1"/>
</dbReference>
<feature type="domain" description="Calcineurin-like phosphoesterase" evidence="6">
    <location>
        <begin position="8"/>
        <end position="205"/>
    </location>
</feature>
<evidence type="ECO:0000259" key="6">
    <source>
        <dbReference type="Pfam" id="PF00149"/>
    </source>
</evidence>
<dbReference type="PANTHER" id="PTHR34990:SF2">
    <property type="entry name" value="BLL8164 PROTEIN"/>
    <property type="match status" value="1"/>
</dbReference>
<dbReference type="RefSeq" id="WP_240713309.1">
    <property type="nucleotide sequence ID" value="NZ_JAKVTV010000002.1"/>
</dbReference>
<sequence>MKKRKPEIVVISDIHLGTFGCHAKELLEYLNTISPKKLILNGDIIDIWQFKKRYFPKAHLEVIQKILDLNSKGTEVIYITGNHDEMLRKFSDTTIGNFSLVDKLILEIDGKKAWFFHGDIFDVSVSKAKVLAKLGGWGYDLLILFNRLLNWFLVNTDGRKYSLSKKIKERVKSAVKFISDFEKTAAELAVEQGYKYVICGHIHQPKMVRKVIGNSTCLYLNSGDWVENLSALEYQDKKWNLIHYKDLDLDAPAPTIVAATTILQKKK</sequence>
<dbReference type="Proteomes" id="UP001139226">
    <property type="component" value="Unassembled WGS sequence"/>
</dbReference>
<evidence type="ECO:0000256" key="4">
    <source>
        <dbReference type="ARBA" id="ARBA00023136"/>
    </source>
</evidence>
<evidence type="ECO:0000313" key="7">
    <source>
        <dbReference type="EMBL" id="MCH4823144.1"/>
    </source>
</evidence>
<evidence type="ECO:0000313" key="8">
    <source>
        <dbReference type="Proteomes" id="UP001139226"/>
    </source>
</evidence>
<dbReference type="GO" id="GO:0046872">
    <property type="term" value="F:metal ion binding"/>
    <property type="evidence" value="ECO:0007669"/>
    <property type="project" value="UniProtKB-KW"/>
</dbReference>
<dbReference type="GO" id="GO:0016020">
    <property type="term" value="C:membrane"/>
    <property type="evidence" value="ECO:0007669"/>
    <property type="project" value="GOC"/>
</dbReference>
<dbReference type="EMBL" id="JAKVTV010000002">
    <property type="protein sequence ID" value="MCH4823144.1"/>
    <property type="molecule type" value="Genomic_DNA"/>
</dbReference>
<evidence type="ECO:0000256" key="5">
    <source>
        <dbReference type="ARBA" id="ARBA00023211"/>
    </source>
</evidence>
<keyword evidence="4" id="KW-0472">Membrane</keyword>
<dbReference type="InterPro" id="IPR004843">
    <property type="entry name" value="Calcineurin-like_PHP"/>
</dbReference>
<dbReference type="GO" id="GO:0009245">
    <property type="term" value="P:lipid A biosynthetic process"/>
    <property type="evidence" value="ECO:0007669"/>
    <property type="project" value="TreeGrafter"/>
</dbReference>
<keyword evidence="8" id="KW-1185">Reference proteome</keyword>
<keyword evidence="2" id="KW-0997">Cell inner membrane</keyword>
<dbReference type="InterPro" id="IPR029052">
    <property type="entry name" value="Metallo-depent_PP-like"/>
</dbReference>
<dbReference type="InterPro" id="IPR043461">
    <property type="entry name" value="LpxH-like"/>
</dbReference>
<proteinExistence type="predicted"/>
<dbReference type="SUPFAM" id="SSF56300">
    <property type="entry name" value="Metallo-dependent phosphatases"/>
    <property type="match status" value="1"/>
</dbReference>
<accession>A0A9X1V2Y2</accession>
<name>A0A9X1V2Y2_9FLAO</name>
<evidence type="ECO:0000256" key="3">
    <source>
        <dbReference type="ARBA" id="ARBA00022723"/>
    </source>
</evidence>
<keyword evidence="3" id="KW-0479">Metal-binding</keyword>
<dbReference type="Pfam" id="PF00149">
    <property type="entry name" value="Metallophos"/>
    <property type="match status" value="1"/>
</dbReference>
<dbReference type="GO" id="GO:0008758">
    <property type="term" value="F:UDP-2,3-diacylglucosamine hydrolase activity"/>
    <property type="evidence" value="ECO:0007669"/>
    <property type="project" value="TreeGrafter"/>
</dbReference>
<dbReference type="PANTHER" id="PTHR34990">
    <property type="entry name" value="UDP-2,3-DIACYLGLUCOSAMINE HYDROLASE-RELATED"/>
    <property type="match status" value="1"/>
</dbReference>